<reference evidence="9 10" key="1">
    <citation type="submission" date="2020-08" db="EMBL/GenBank/DDBJ databases">
        <title>Genomic Encyclopedia of Type Strains, Phase IV (KMG-V): Genome sequencing to study the core and pangenomes of soil and plant-associated prokaryotes.</title>
        <authorList>
            <person name="Whitman W."/>
        </authorList>
    </citation>
    <scope>NUCLEOTIDE SEQUENCE [LARGE SCALE GENOMIC DNA]</scope>
    <source>
        <strain evidence="9 10">SEMIA 4064</strain>
    </source>
</reference>
<dbReference type="InterPro" id="IPR036390">
    <property type="entry name" value="WH_DNA-bd_sf"/>
</dbReference>
<dbReference type="InterPro" id="IPR058163">
    <property type="entry name" value="LysR-type_TF_proteobact-type"/>
</dbReference>
<dbReference type="Pfam" id="PF00126">
    <property type="entry name" value="HTH_1"/>
    <property type="match status" value="1"/>
</dbReference>
<proteinExistence type="inferred from homology"/>
<keyword evidence="4" id="KW-0804">Transcription</keyword>
<dbReference type="PANTHER" id="PTHR30537">
    <property type="entry name" value="HTH-TYPE TRANSCRIPTIONAL REGULATOR"/>
    <property type="match status" value="1"/>
</dbReference>
<dbReference type="GO" id="GO:0003677">
    <property type="term" value="F:DNA binding"/>
    <property type="evidence" value="ECO:0007669"/>
    <property type="project" value="UniProtKB-KW"/>
</dbReference>
<evidence type="ECO:0000256" key="1">
    <source>
        <dbReference type="ARBA" id="ARBA00009437"/>
    </source>
</evidence>
<dbReference type="InterPro" id="IPR036388">
    <property type="entry name" value="WH-like_DNA-bd_sf"/>
</dbReference>
<dbReference type="GO" id="GO:0003700">
    <property type="term" value="F:DNA-binding transcription factor activity"/>
    <property type="evidence" value="ECO:0007669"/>
    <property type="project" value="InterPro"/>
</dbReference>
<protein>
    <recommendedName>
        <fullName evidence="6">HTH-type transcriptional regulator TtuA</fullName>
    </recommendedName>
    <alternativeName>
        <fullName evidence="7">Tartrate utilization transcriptional regulator</fullName>
    </alternativeName>
</protein>
<dbReference type="FunFam" id="1.10.10.10:FF:000001">
    <property type="entry name" value="LysR family transcriptional regulator"/>
    <property type="match status" value="1"/>
</dbReference>
<organism evidence="9 10">
    <name type="scientific">Rhizobium paranaense</name>
    <dbReference type="NCBI Taxonomy" id="1650438"/>
    <lineage>
        <taxon>Bacteria</taxon>
        <taxon>Pseudomonadati</taxon>
        <taxon>Pseudomonadota</taxon>
        <taxon>Alphaproteobacteria</taxon>
        <taxon>Hyphomicrobiales</taxon>
        <taxon>Rhizobiaceae</taxon>
        <taxon>Rhizobium/Agrobacterium group</taxon>
        <taxon>Rhizobium</taxon>
    </lineage>
</organism>
<dbReference type="PANTHER" id="PTHR30537:SF5">
    <property type="entry name" value="HTH-TYPE TRANSCRIPTIONAL ACTIVATOR TTDR-RELATED"/>
    <property type="match status" value="1"/>
</dbReference>
<evidence type="ECO:0000256" key="5">
    <source>
        <dbReference type="ARBA" id="ARBA00054626"/>
    </source>
</evidence>
<dbReference type="InterPro" id="IPR000847">
    <property type="entry name" value="LysR_HTH_N"/>
</dbReference>
<sequence length="303" mass="33597">MSDLPLADLDAFAAVARERSFREAARKRHVSASSLSEALRRLEERLGVRLLNRTTRSVTLTEAGERLIERLGPAMGEIATALDDINTFRDTPGGTLRLNVPTVAAIVIIPGIINRFLKAYPGISVEIVAEDSFIDVLAAGYDAGIRYDERLERDMIAVPIGPRQQCYATAASPAYLAANGTPRHPRDILDHRCVRHRFLSSSAFPWEFEREGETIVISPPMVLATNSVDIERCAAVEGLGIIRTFREFIAPQIASGELVPVLEEWDTAFPGPFLYYASRRHMPAPLRAFVDFLKLEQRRVNGG</sequence>
<keyword evidence="2" id="KW-0805">Transcription regulation</keyword>
<evidence type="ECO:0000256" key="7">
    <source>
        <dbReference type="ARBA" id="ARBA00083243"/>
    </source>
</evidence>
<dbReference type="Gene3D" id="3.40.190.290">
    <property type="match status" value="1"/>
</dbReference>
<feature type="domain" description="HTH lysR-type" evidence="8">
    <location>
        <begin position="4"/>
        <end position="61"/>
    </location>
</feature>
<evidence type="ECO:0000259" key="8">
    <source>
        <dbReference type="PROSITE" id="PS50931"/>
    </source>
</evidence>
<gene>
    <name evidence="9" type="ORF">GGD50_001870</name>
</gene>
<dbReference type="CDD" id="cd08474">
    <property type="entry name" value="PBP2_CrgA_like_5"/>
    <property type="match status" value="1"/>
</dbReference>
<dbReference type="InterPro" id="IPR005119">
    <property type="entry name" value="LysR_subst-bd"/>
</dbReference>
<keyword evidence="10" id="KW-1185">Reference proteome</keyword>
<evidence type="ECO:0000256" key="6">
    <source>
        <dbReference type="ARBA" id="ARBA00067332"/>
    </source>
</evidence>
<comment type="similarity">
    <text evidence="1">Belongs to the LysR transcriptional regulatory family.</text>
</comment>
<evidence type="ECO:0000256" key="3">
    <source>
        <dbReference type="ARBA" id="ARBA00023125"/>
    </source>
</evidence>
<dbReference type="Proteomes" id="UP000549882">
    <property type="component" value="Unassembled WGS sequence"/>
</dbReference>
<evidence type="ECO:0000256" key="4">
    <source>
        <dbReference type="ARBA" id="ARBA00023163"/>
    </source>
</evidence>
<dbReference type="RefSeq" id="WP_107108617.1">
    <property type="nucleotide sequence ID" value="NZ_JACHBI010000003.1"/>
</dbReference>
<dbReference type="AlphaFoldDB" id="A0A7W9D0G9"/>
<evidence type="ECO:0000313" key="10">
    <source>
        <dbReference type="Proteomes" id="UP000549882"/>
    </source>
</evidence>
<comment type="function">
    <text evidence="5">Transcriptional regulator of the ttuABCDE tartrate utilization operon.</text>
</comment>
<evidence type="ECO:0000256" key="2">
    <source>
        <dbReference type="ARBA" id="ARBA00023015"/>
    </source>
</evidence>
<dbReference type="SUPFAM" id="SSF53850">
    <property type="entry name" value="Periplasmic binding protein-like II"/>
    <property type="match status" value="1"/>
</dbReference>
<evidence type="ECO:0000313" key="9">
    <source>
        <dbReference type="EMBL" id="MBB5573257.1"/>
    </source>
</evidence>
<dbReference type="Gene3D" id="1.10.10.10">
    <property type="entry name" value="Winged helix-like DNA-binding domain superfamily/Winged helix DNA-binding domain"/>
    <property type="match status" value="1"/>
</dbReference>
<dbReference type="SUPFAM" id="SSF46785">
    <property type="entry name" value="Winged helix' DNA-binding domain"/>
    <property type="match status" value="1"/>
</dbReference>
<comment type="caution">
    <text evidence="9">The sequence shown here is derived from an EMBL/GenBank/DDBJ whole genome shotgun (WGS) entry which is preliminary data.</text>
</comment>
<dbReference type="EMBL" id="JACHBI010000003">
    <property type="protein sequence ID" value="MBB5573257.1"/>
    <property type="molecule type" value="Genomic_DNA"/>
</dbReference>
<accession>A0A7W9D0G9</accession>
<dbReference type="Pfam" id="PF03466">
    <property type="entry name" value="LysR_substrate"/>
    <property type="match status" value="1"/>
</dbReference>
<keyword evidence="3 9" id="KW-0238">DNA-binding</keyword>
<name>A0A7W9D0G9_9HYPH</name>
<dbReference type="PROSITE" id="PS50931">
    <property type="entry name" value="HTH_LYSR"/>
    <property type="match status" value="1"/>
</dbReference>